<proteinExistence type="predicted"/>
<accession>A0ABN1HC81</accession>
<comment type="caution">
    <text evidence="1">The sequence shown here is derived from an EMBL/GenBank/DDBJ whole genome shotgun (WGS) entry which is preliminary data.</text>
</comment>
<organism evidence="1 2">
    <name type="scientific">Sporichthya brevicatena</name>
    <dbReference type="NCBI Taxonomy" id="171442"/>
    <lineage>
        <taxon>Bacteria</taxon>
        <taxon>Bacillati</taxon>
        <taxon>Actinomycetota</taxon>
        <taxon>Actinomycetes</taxon>
        <taxon>Sporichthyales</taxon>
        <taxon>Sporichthyaceae</taxon>
        <taxon>Sporichthya</taxon>
    </lineage>
</organism>
<evidence type="ECO:0000313" key="2">
    <source>
        <dbReference type="Proteomes" id="UP001500957"/>
    </source>
</evidence>
<dbReference type="Proteomes" id="UP001500957">
    <property type="component" value="Unassembled WGS sequence"/>
</dbReference>
<gene>
    <name evidence="1" type="ORF">GCM10009547_47630</name>
</gene>
<name>A0ABN1HC81_9ACTN</name>
<protein>
    <submittedName>
        <fullName evidence="1">Uncharacterized protein</fullName>
    </submittedName>
</protein>
<reference evidence="1 2" key="1">
    <citation type="journal article" date="2019" name="Int. J. Syst. Evol. Microbiol.">
        <title>The Global Catalogue of Microorganisms (GCM) 10K type strain sequencing project: providing services to taxonomists for standard genome sequencing and annotation.</title>
        <authorList>
            <consortium name="The Broad Institute Genomics Platform"/>
            <consortium name="The Broad Institute Genome Sequencing Center for Infectious Disease"/>
            <person name="Wu L."/>
            <person name="Ma J."/>
        </authorList>
    </citation>
    <scope>NUCLEOTIDE SEQUENCE [LARGE SCALE GENOMIC DNA]</scope>
    <source>
        <strain evidence="1 2">JCM 10671</strain>
    </source>
</reference>
<sequence>MTEQTEERRRRRVAVLLGLLALLLTGVFAFLASLATGAATPPLRIAVEPGAVVLGDERSAEYAITLVRGSETGPVTFTAAALPPFASAAFTPATTSGDTSTLVVTVDEKFTPAGDYDIVVRATGEDAVAGTTVRLTLRPAASAASGLPLALTGLPAATLRPGISAPIDVELTNNNAADLDIEALRVDLAIAAAPNATGRLVCTVADFALTPYTGPTLTLPAGATRTLSDLGVPTGQWPRVRMLDTPVNQDGCKNAALRFTYGATGRAS</sequence>
<evidence type="ECO:0000313" key="1">
    <source>
        <dbReference type="EMBL" id="GAA0637721.1"/>
    </source>
</evidence>
<dbReference type="RefSeq" id="WP_344609559.1">
    <property type="nucleotide sequence ID" value="NZ_BAAAHE010000055.1"/>
</dbReference>
<dbReference type="EMBL" id="BAAAHE010000055">
    <property type="protein sequence ID" value="GAA0637721.1"/>
    <property type="molecule type" value="Genomic_DNA"/>
</dbReference>
<keyword evidence="2" id="KW-1185">Reference proteome</keyword>